<reference evidence="1" key="1">
    <citation type="submission" date="2022-06" db="EMBL/GenBank/DDBJ databases">
        <title>The First Complete Genome of the Simian Malaria Parasite Plasmodium brasilianum.</title>
        <authorList>
            <person name="Bajic M."/>
            <person name="Ravishankar S."/>
        </authorList>
    </citation>
    <scope>NUCLEOTIDE SEQUENCE</scope>
    <source>
        <strain evidence="1">Bolivian I</strain>
    </source>
</reference>
<dbReference type="EMBL" id="CM043772">
    <property type="protein sequence ID" value="KAI4840530.1"/>
    <property type="molecule type" value="Genomic_DNA"/>
</dbReference>
<protein>
    <submittedName>
        <fullName evidence="1">Uncharacterized protein</fullName>
    </submittedName>
</protein>
<evidence type="ECO:0000313" key="2">
    <source>
        <dbReference type="Proteomes" id="UP001056978"/>
    </source>
</evidence>
<proteinExistence type="predicted"/>
<gene>
    <name evidence="1" type="ORF">MKS88_001258</name>
</gene>
<sequence length="276" mass="32817">MEQNIALFLFINISTFILLPWICYFYNDMSSLNVYFEEKCNFFRKLNTRNYRLLTKHKHDKDSCIAKFIEETPNNEVNDKRYISNNKRGTDGKHKQSCRRSLYIKEYDRNVEKNKCVIPKTKKYFDFERKIFKELDYEDYVKNSKIIEYKEYKKLTRKKRRIRIALLLLFIFILILPILDLSLEKFKDGGILGLLDLLYPTQSGNGHGAIGVNGLLDNLLSKGTWSIIGKICASTTFIYGVPFLIFAVIFVLVMIYYYKKVIKYENIKFRKRSNKK</sequence>
<organism evidence="1 2">
    <name type="scientific">Plasmodium brasilianum</name>
    <dbReference type="NCBI Taxonomy" id="5824"/>
    <lineage>
        <taxon>Eukaryota</taxon>
        <taxon>Sar</taxon>
        <taxon>Alveolata</taxon>
        <taxon>Apicomplexa</taxon>
        <taxon>Aconoidasida</taxon>
        <taxon>Haemosporida</taxon>
        <taxon>Plasmodiidae</taxon>
        <taxon>Plasmodium</taxon>
        <taxon>Plasmodium (Plasmodium)</taxon>
    </lineage>
</organism>
<keyword evidence="2" id="KW-1185">Reference proteome</keyword>
<accession>A0ACB9YG61</accession>
<comment type="caution">
    <text evidence="1">The sequence shown here is derived from an EMBL/GenBank/DDBJ whole genome shotgun (WGS) entry which is preliminary data.</text>
</comment>
<dbReference type="Proteomes" id="UP001056978">
    <property type="component" value="Chromosome 4"/>
</dbReference>
<name>A0ACB9YG61_PLABR</name>
<evidence type="ECO:0000313" key="1">
    <source>
        <dbReference type="EMBL" id="KAI4840530.1"/>
    </source>
</evidence>